<sequence length="131" mass="12678">MKKAIFTTAALAIGAGLVGGSAVAASAATPPAAPAASGGLLGLMSPTKVTPAVVPAADVVSRLARNGKLANGSAFDEKKTPGVSGVYLDGMDPNASKKPTIPVKNPAGNGVVQVHPLQAPTSAGLGNLLSK</sequence>
<evidence type="ECO:0000313" key="3">
    <source>
        <dbReference type="Proteomes" id="UP001108029"/>
    </source>
</evidence>
<reference evidence="2" key="1">
    <citation type="submission" date="2021-12" db="EMBL/GenBank/DDBJ databases">
        <authorList>
            <person name="Lee J.-H."/>
            <person name="Kim S.-B."/>
        </authorList>
    </citation>
    <scope>NUCLEOTIDE SEQUENCE</scope>
    <source>
        <strain evidence="2">NR30</strain>
    </source>
</reference>
<evidence type="ECO:0000313" key="2">
    <source>
        <dbReference type="EMBL" id="MCD9872254.1"/>
    </source>
</evidence>
<gene>
    <name evidence="2" type="ORF">LJ657_00845</name>
</gene>
<protein>
    <submittedName>
        <fullName evidence="2">Uncharacterized protein</fullName>
    </submittedName>
</protein>
<dbReference type="EMBL" id="JAJSBI010000001">
    <property type="protein sequence ID" value="MCD9872254.1"/>
    <property type="molecule type" value="Genomic_DNA"/>
</dbReference>
<keyword evidence="3" id="KW-1185">Reference proteome</keyword>
<feature type="signal peptide" evidence="1">
    <location>
        <begin position="1"/>
        <end position="24"/>
    </location>
</feature>
<organism evidence="2 3">
    <name type="scientific">Streptomyces guryensis</name>
    <dbReference type="NCBI Taxonomy" id="2886947"/>
    <lineage>
        <taxon>Bacteria</taxon>
        <taxon>Bacillati</taxon>
        <taxon>Actinomycetota</taxon>
        <taxon>Actinomycetes</taxon>
        <taxon>Kitasatosporales</taxon>
        <taxon>Streptomycetaceae</taxon>
        <taxon>Streptomyces</taxon>
    </lineage>
</organism>
<accession>A0A9Q3VIS0</accession>
<feature type="chain" id="PRO_5040223396" evidence="1">
    <location>
        <begin position="25"/>
        <end position="131"/>
    </location>
</feature>
<keyword evidence="1" id="KW-0732">Signal</keyword>
<dbReference type="RefSeq" id="WP_232646140.1">
    <property type="nucleotide sequence ID" value="NZ_JAJSBI010000001.1"/>
</dbReference>
<dbReference type="AlphaFoldDB" id="A0A9Q3VIS0"/>
<name>A0A9Q3VIS0_9ACTN</name>
<dbReference type="Proteomes" id="UP001108029">
    <property type="component" value="Unassembled WGS sequence"/>
</dbReference>
<evidence type="ECO:0000256" key="1">
    <source>
        <dbReference type="SAM" id="SignalP"/>
    </source>
</evidence>
<comment type="caution">
    <text evidence="2">The sequence shown here is derived from an EMBL/GenBank/DDBJ whole genome shotgun (WGS) entry which is preliminary data.</text>
</comment>
<proteinExistence type="predicted"/>